<dbReference type="EMBL" id="JBIAHM010000008">
    <property type="protein sequence ID" value="MFE9601584.1"/>
    <property type="molecule type" value="Genomic_DNA"/>
</dbReference>
<name>A0ABW6M629_9ACTN</name>
<protein>
    <submittedName>
        <fullName evidence="1">Uncharacterized protein</fullName>
    </submittedName>
</protein>
<dbReference type="Proteomes" id="UP001601303">
    <property type="component" value="Unassembled WGS sequence"/>
</dbReference>
<comment type="caution">
    <text evidence="1">The sequence shown here is derived from an EMBL/GenBank/DDBJ whole genome shotgun (WGS) entry which is preliminary data.</text>
</comment>
<reference evidence="1 2" key="1">
    <citation type="submission" date="2024-10" db="EMBL/GenBank/DDBJ databases">
        <title>The Natural Products Discovery Center: Release of the First 8490 Sequenced Strains for Exploring Actinobacteria Biosynthetic Diversity.</title>
        <authorList>
            <person name="Kalkreuter E."/>
            <person name="Kautsar S.A."/>
            <person name="Yang D."/>
            <person name="Bader C.D."/>
            <person name="Teijaro C.N."/>
            <person name="Fluegel L."/>
            <person name="Davis C.M."/>
            <person name="Simpson J.R."/>
            <person name="Lauterbach L."/>
            <person name="Steele A.D."/>
            <person name="Gui C."/>
            <person name="Meng S."/>
            <person name="Li G."/>
            <person name="Viehrig K."/>
            <person name="Ye F."/>
            <person name="Su P."/>
            <person name="Kiefer A.F."/>
            <person name="Nichols A."/>
            <person name="Cepeda A.J."/>
            <person name="Yan W."/>
            <person name="Fan B."/>
            <person name="Jiang Y."/>
            <person name="Adhikari A."/>
            <person name="Zheng C.-J."/>
            <person name="Schuster L."/>
            <person name="Cowan T.M."/>
            <person name="Smanski M.J."/>
            <person name="Chevrette M.G."/>
            <person name="De Carvalho L.P.S."/>
            <person name="Shen B."/>
        </authorList>
    </citation>
    <scope>NUCLEOTIDE SEQUENCE [LARGE SCALE GENOMIC DNA]</scope>
    <source>
        <strain evidence="1 2">NPDC006488</strain>
    </source>
</reference>
<proteinExistence type="predicted"/>
<evidence type="ECO:0000313" key="2">
    <source>
        <dbReference type="Proteomes" id="UP001601303"/>
    </source>
</evidence>
<organism evidence="1 2">
    <name type="scientific">Streptomyces hokutonensis</name>
    <dbReference type="NCBI Taxonomy" id="1306990"/>
    <lineage>
        <taxon>Bacteria</taxon>
        <taxon>Bacillati</taxon>
        <taxon>Actinomycetota</taxon>
        <taxon>Actinomycetes</taxon>
        <taxon>Kitasatosporales</taxon>
        <taxon>Streptomycetaceae</taxon>
        <taxon>Streptomyces</taxon>
    </lineage>
</organism>
<evidence type="ECO:0000313" key="1">
    <source>
        <dbReference type="EMBL" id="MFE9601584.1"/>
    </source>
</evidence>
<accession>A0ABW6M629</accession>
<dbReference type="RefSeq" id="WP_388108914.1">
    <property type="nucleotide sequence ID" value="NZ_JBIAHM010000008.1"/>
</dbReference>
<gene>
    <name evidence="1" type="ORF">ACFYNQ_23830</name>
</gene>
<sequence length="140" mass="15589">MPDAVSPPPHAPGDIVTPERDINHQHFRPGDQVVILKGTSGSNLWGDTYKVVTPSWHTPTDEDGWRLYDPDGGARTYVTAHPRYLVHLSRRCPDCLIYQQALRMYLLPRLAGTVGDVDCGWYSLTSLNQVVHVADARGGR</sequence>
<keyword evidence="2" id="KW-1185">Reference proteome</keyword>